<dbReference type="Gene3D" id="3.40.190.10">
    <property type="entry name" value="Periplasmic binding protein-like II"/>
    <property type="match status" value="2"/>
</dbReference>
<comment type="catalytic activity">
    <reaction evidence="4">
        <text>chorismate = 3-[(1-carboxyvinyl)-oxy]benzoate + H2O</text>
        <dbReference type="Rhea" id="RHEA:40051"/>
        <dbReference type="ChEBI" id="CHEBI:15377"/>
        <dbReference type="ChEBI" id="CHEBI:29748"/>
        <dbReference type="ChEBI" id="CHEBI:76981"/>
        <dbReference type="EC" id="4.2.1.151"/>
    </reaction>
</comment>
<evidence type="ECO:0000256" key="2">
    <source>
        <dbReference type="ARBA" id="ARBA00022428"/>
    </source>
</evidence>
<comment type="similarity">
    <text evidence="4">Belongs to the MqnA/MqnD family. MqnA subfamily.</text>
</comment>
<sequence>MTERRNPIRIGYIDYLNCFPLYSTLLAEPLPGIELVSGHPEELNRKMAEGALSVSPISTAAYAGMQEDVLLLPDFCLASIGYVRSVVLLSKVPIEALNGKIVGLSTASQTSVVMLKTLLKTVYGVEPTYIPSAPYPKLEGMDAALVIGNEALYPAREAVSYTYDLGDLWFRKTGHPIVFAVFAVRRDALQPYGNEIRSVIDAYCHSLGRLETEKERMIAQARERYPDIAYDIYMYYTLLRYEFSGALKKAMRFFLDRATAAGFLPQTDIIRFLPDEFSLANIRNEKTRRS</sequence>
<gene>
    <name evidence="4" type="primary">mqnA</name>
    <name evidence="5" type="ORF">ENS29_11520</name>
</gene>
<evidence type="ECO:0000256" key="4">
    <source>
        <dbReference type="HAMAP-Rule" id="MF_00995"/>
    </source>
</evidence>
<dbReference type="AlphaFoldDB" id="A0A7C4VR58"/>
<protein>
    <recommendedName>
        <fullName evidence="4">Chorismate dehydratase</fullName>
        <ecNumber evidence="4">4.2.1.151</ecNumber>
    </recommendedName>
    <alternativeName>
        <fullName evidence="4">Menaquinone biosynthetic enzyme MqnA</fullName>
    </alternativeName>
</protein>
<dbReference type="GO" id="GO:0009234">
    <property type="term" value="P:menaquinone biosynthetic process"/>
    <property type="evidence" value="ECO:0007669"/>
    <property type="project" value="UniProtKB-UniRule"/>
</dbReference>
<comment type="caution">
    <text evidence="5">The sequence shown here is derived from an EMBL/GenBank/DDBJ whole genome shotgun (WGS) entry which is preliminary data.</text>
</comment>
<dbReference type="SUPFAM" id="SSF53850">
    <property type="entry name" value="Periplasmic binding protein-like II"/>
    <property type="match status" value="1"/>
</dbReference>
<dbReference type="Pfam" id="PF02621">
    <property type="entry name" value="VitK2_biosynth"/>
    <property type="match status" value="1"/>
</dbReference>
<evidence type="ECO:0000256" key="1">
    <source>
        <dbReference type="ARBA" id="ARBA00004863"/>
    </source>
</evidence>
<dbReference type="HAMAP" id="MF_00995">
    <property type="entry name" value="MqnA"/>
    <property type="match status" value="1"/>
</dbReference>
<comment type="pathway">
    <text evidence="1 4">Quinol/quinone metabolism; menaquinone biosynthesis.</text>
</comment>
<dbReference type="PANTHER" id="PTHR37690:SF1">
    <property type="entry name" value="CHORISMATE DEHYDRATASE"/>
    <property type="match status" value="1"/>
</dbReference>
<dbReference type="UniPathway" id="UPA00079"/>
<dbReference type="InterPro" id="IPR030868">
    <property type="entry name" value="MqnA"/>
</dbReference>
<evidence type="ECO:0000313" key="5">
    <source>
        <dbReference type="EMBL" id="HGU33473.1"/>
    </source>
</evidence>
<accession>A0A7C4VR58</accession>
<dbReference type="EMBL" id="DSUH01000265">
    <property type="protein sequence ID" value="HGU33473.1"/>
    <property type="molecule type" value="Genomic_DNA"/>
</dbReference>
<organism evidence="5">
    <name type="scientific">Desulfatirhabdium butyrativorans</name>
    <dbReference type="NCBI Taxonomy" id="340467"/>
    <lineage>
        <taxon>Bacteria</taxon>
        <taxon>Pseudomonadati</taxon>
        <taxon>Thermodesulfobacteriota</taxon>
        <taxon>Desulfobacteria</taxon>
        <taxon>Desulfobacterales</taxon>
        <taxon>Desulfatirhabdiaceae</taxon>
        <taxon>Desulfatirhabdium</taxon>
    </lineage>
</organism>
<proteinExistence type="inferred from homology"/>
<dbReference type="InterPro" id="IPR003773">
    <property type="entry name" value="Menaquinone_biosynth"/>
</dbReference>
<keyword evidence="2 4" id="KW-0474">Menaquinone biosynthesis</keyword>
<evidence type="ECO:0000256" key="3">
    <source>
        <dbReference type="ARBA" id="ARBA00023239"/>
    </source>
</evidence>
<comment type="function">
    <text evidence="4">Catalyzes the dehydration of chorismate into 3-[(1-carboxyvinyl)oxy]benzoate, a step in the biosynthesis of menaquinone (MK, vitamin K2).</text>
</comment>
<reference evidence="5" key="1">
    <citation type="journal article" date="2020" name="mSystems">
        <title>Genome- and Community-Level Interaction Insights into Carbon Utilization and Element Cycling Functions of Hydrothermarchaeota in Hydrothermal Sediment.</title>
        <authorList>
            <person name="Zhou Z."/>
            <person name="Liu Y."/>
            <person name="Xu W."/>
            <person name="Pan J."/>
            <person name="Luo Z.H."/>
            <person name="Li M."/>
        </authorList>
    </citation>
    <scope>NUCLEOTIDE SEQUENCE [LARGE SCALE GENOMIC DNA]</scope>
    <source>
        <strain evidence="5">SpSt-477</strain>
    </source>
</reference>
<dbReference type="CDD" id="cd13634">
    <property type="entry name" value="PBP2_Sco4506"/>
    <property type="match status" value="1"/>
</dbReference>
<name>A0A7C4VR58_9BACT</name>
<dbReference type="GO" id="GO:0016836">
    <property type="term" value="F:hydro-lyase activity"/>
    <property type="evidence" value="ECO:0007669"/>
    <property type="project" value="UniProtKB-UniRule"/>
</dbReference>
<dbReference type="EC" id="4.2.1.151" evidence="4"/>
<keyword evidence="3 4" id="KW-0456">Lyase</keyword>
<dbReference type="PANTHER" id="PTHR37690">
    <property type="entry name" value="CHORISMATE DEHYDRATASE"/>
    <property type="match status" value="1"/>
</dbReference>